<dbReference type="PANTHER" id="PTHR31579:SF58">
    <property type="entry name" value="PLANT-SPECIFIC DOMAIN TIGR01615 FAMILY PROTEIN"/>
    <property type="match status" value="1"/>
</dbReference>
<dbReference type="Pfam" id="PF04720">
    <property type="entry name" value="PDDEXK_6"/>
    <property type="match status" value="1"/>
</dbReference>
<organism evidence="1 2">
    <name type="scientific">Stephania japonica</name>
    <dbReference type="NCBI Taxonomy" id="461633"/>
    <lineage>
        <taxon>Eukaryota</taxon>
        <taxon>Viridiplantae</taxon>
        <taxon>Streptophyta</taxon>
        <taxon>Embryophyta</taxon>
        <taxon>Tracheophyta</taxon>
        <taxon>Spermatophyta</taxon>
        <taxon>Magnoliopsida</taxon>
        <taxon>Ranunculales</taxon>
        <taxon>Menispermaceae</taxon>
        <taxon>Menispermoideae</taxon>
        <taxon>Cissampelideae</taxon>
        <taxon>Stephania</taxon>
    </lineage>
</organism>
<dbReference type="EMBL" id="JBBNAE010000001">
    <property type="protein sequence ID" value="KAK9152776.1"/>
    <property type="molecule type" value="Genomic_DNA"/>
</dbReference>
<dbReference type="AlphaFoldDB" id="A0AAP0KHN4"/>
<dbReference type="NCBIfam" id="TIGR01615">
    <property type="entry name" value="A_thal_3542"/>
    <property type="match status" value="1"/>
</dbReference>
<dbReference type="InterPro" id="IPR006502">
    <property type="entry name" value="PDDEXK-like"/>
</dbReference>
<evidence type="ECO:0000313" key="1">
    <source>
        <dbReference type="EMBL" id="KAK9152776.1"/>
    </source>
</evidence>
<dbReference type="Proteomes" id="UP001417504">
    <property type="component" value="Unassembled WGS sequence"/>
</dbReference>
<name>A0AAP0KHN4_9MAGN</name>
<evidence type="ECO:0000313" key="2">
    <source>
        <dbReference type="Proteomes" id="UP001417504"/>
    </source>
</evidence>
<protein>
    <submittedName>
        <fullName evidence="1">Uncharacterized protein</fullName>
    </submittedName>
</protein>
<comment type="caution">
    <text evidence="1">The sequence shown here is derived from an EMBL/GenBank/DDBJ whole genome shotgun (WGS) entry which is preliminary data.</text>
</comment>
<dbReference type="PANTHER" id="PTHR31579">
    <property type="entry name" value="OS03G0796600 PROTEIN"/>
    <property type="match status" value="1"/>
</dbReference>
<proteinExistence type="predicted"/>
<sequence length="308" mass="33969">MFLGTGTAPAGHRMLGFVEDAVGGEDMVFEFFEDGGGDGSLGSCSSGSGCSFEYDGEERIEDVEESRAFWEEKHQILQATLCRTTTLESAIRRATKEALRGSQLGGDAICVCKRPVANGGGGCRICLLREISNHLQNAGFNSAICKSKWRKSPDIPSGPDADCRRAHIPRCGGEAREQKGEIRVIVELNFKGEFEMARASEEYNKLVNELPQVFVGKAERLLTVIKTMCSAAKKCMKEKKMHMGPWRKHKYMQAKWFGNCERTVSRPISSTGLVADHRATNKPRASMLTIDLLETLPAMQHFTAVEVV</sequence>
<accession>A0AAP0KHN4</accession>
<gene>
    <name evidence="1" type="ORF">Sjap_000256</name>
</gene>
<keyword evidence="2" id="KW-1185">Reference proteome</keyword>
<reference evidence="1 2" key="1">
    <citation type="submission" date="2024-01" db="EMBL/GenBank/DDBJ databases">
        <title>Genome assemblies of Stephania.</title>
        <authorList>
            <person name="Yang L."/>
        </authorList>
    </citation>
    <scope>NUCLEOTIDE SEQUENCE [LARGE SCALE GENOMIC DNA]</scope>
    <source>
        <strain evidence="1">QJT</strain>
        <tissue evidence="1">Leaf</tissue>
    </source>
</reference>